<comment type="caution">
    <text evidence="4">The sequence shown here is derived from an EMBL/GenBank/DDBJ whole genome shotgun (WGS) entry which is preliminary data.</text>
</comment>
<comment type="similarity">
    <text evidence="1">Belongs to the short-chain dehydrogenases/reductases (SDR) family.</text>
</comment>
<accession>A0A2B7Z134</accession>
<dbReference type="GO" id="GO:0016491">
    <property type="term" value="F:oxidoreductase activity"/>
    <property type="evidence" value="ECO:0007669"/>
    <property type="project" value="UniProtKB-KW"/>
</dbReference>
<evidence type="ECO:0000313" key="5">
    <source>
        <dbReference type="Proteomes" id="UP000224634"/>
    </source>
</evidence>
<dbReference type="InterPro" id="IPR036291">
    <property type="entry name" value="NAD(P)-bd_dom_sf"/>
</dbReference>
<keyword evidence="3" id="KW-0560">Oxidoreductase</keyword>
<sequence length="324" mass="35534">MGNNLSQLFPPSPTFTEESLPDLSGKVFIVTGGSSGVGLEVVKRLYHKNGTVYIAARTERTALTLIDQIKAEYPESSGKLVFLYLELSDLSAVKQSATAFLAKEQRLDVLWNNAGLSKPDGRPKTAQGHEIHIGVNCLGPFLFTTLLLPILQKTAALARKDSVRVIWTASQSIDLLAPKHGLSVADLESSDKSPIINYTFSKTGNWFLGSELARRYGKDGIISVTQNPGNLRSNLQRDLTSWMTAILNHTILHDTRFGAYTELFAGLSPTITEAQNGAYIGPWGRMDNKRPTGMAASLKSKEEGGSGNAAEVWEWCERKIKEYM</sequence>
<protein>
    <recommendedName>
        <fullName evidence="6">Short-chain dehydrogenase</fullName>
    </recommendedName>
</protein>
<dbReference type="OrthoDB" id="191139at2759"/>
<proteinExistence type="inferred from homology"/>
<evidence type="ECO:0000256" key="3">
    <source>
        <dbReference type="ARBA" id="ARBA00023002"/>
    </source>
</evidence>
<dbReference type="Pfam" id="PF00106">
    <property type="entry name" value="adh_short"/>
    <property type="match status" value="1"/>
</dbReference>
<evidence type="ECO:0000256" key="2">
    <source>
        <dbReference type="ARBA" id="ARBA00022857"/>
    </source>
</evidence>
<dbReference type="Gene3D" id="3.40.50.720">
    <property type="entry name" value="NAD(P)-binding Rossmann-like Domain"/>
    <property type="match status" value="1"/>
</dbReference>
<dbReference type="STRING" id="1447883.A0A2B7Z134"/>
<evidence type="ECO:0008006" key="6">
    <source>
        <dbReference type="Google" id="ProtNLM"/>
    </source>
</evidence>
<dbReference type="Proteomes" id="UP000224634">
    <property type="component" value="Unassembled WGS sequence"/>
</dbReference>
<gene>
    <name evidence="4" type="ORF">AJ80_01558</name>
</gene>
<dbReference type="SUPFAM" id="SSF51735">
    <property type="entry name" value="NAD(P)-binding Rossmann-fold domains"/>
    <property type="match status" value="1"/>
</dbReference>
<evidence type="ECO:0000256" key="1">
    <source>
        <dbReference type="ARBA" id="ARBA00006484"/>
    </source>
</evidence>
<dbReference type="PANTHER" id="PTHR24320:SF236">
    <property type="entry name" value="SHORT-CHAIN DEHYDROGENASE-RELATED"/>
    <property type="match status" value="1"/>
</dbReference>
<name>A0A2B7Z134_POLH7</name>
<evidence type="ECO:0000313" key="4">
    <source>
        <dbReference type="EMBL" id="PGH26792.1"/>
    </source>
</evidence>
<keyword evidence="2" id="KW-0521">NADP</keyword>
<dbReference type="EMBL" id="PDNA01000013">
    <property type="protein sequence ID" value="PGH26792.1"/>
    <property type="molecule type" value="Genomic_DNA"/>
</dbReference>
<dbReference type="PANTHER" id="PTHR24320">
    <property type="entry name" value="RETINOL DEHYDROGENASE"/>
    <property type="match status" value="1"/>
</dbReference>
<reference evidence="4 5" key="1">
    <citation type="submission" date="2017-10" db="EMBL/GenBank/DDBJ databases">
        <title>Comparative genomics in systemic dimorphic fungi from Ajellomycetaceae.</title>
        <authorList>
            <person name="Munoz J.F."/>
            <person name="Mcewen J.G."/>
            <person name="Clay O.K."/>
            <person name="Cuomo C.A."/>
        </authorList>
    </citation>
    <scope>NUCLEOTIDE SEQUENCE [LARGE SCALE GENOMIC DNA]</scope>
    <source>
        <strain evidence="4 5">UAMH7299</strain>
    </source>
</reference>
<dbReference type="InterPro" id="IPR002347">
    <property type="entry name" value="SDR_fam"/>
</dbReference>
<keyword evidence="5" id="KW-1185">Reference proteome</keyword>
<dbReference type="PRINTS" id="PR00081">
    <property type="entry name" value="GDHRDH"/>
</dbReference>
<organism evidence="4 5">
    <name type="scientific">Polytolypa hystricis (strain UAMH7299)</name>
    <dbReference type="NCBI Taxonomy" id="1447883"/>
    <lineage>
        <taxon>Eukaryota</taxon>
        <taxon>Fungi</taxon>
        <taxon>Dikarya</taxon>
        <taxon>Ascomycota</taxon>
        <taxon>Pezizomycotina</taxon>
        <taxon>Eurotiomycetes</taxon>
        <taxon>Eurotiomycetidae</taxon>
        <taxon>Onygenales</taxon>
        <taxon>Onygenales incertae sedis</taxon>
        <taxon>Polytolypa</taxon>
    </lineage>
</organism>
<dbReference type="AlphaFoldDB" id="A0A2B7Z134"/>